<sequence>MRKEVITDKEAICILIIFTIGSTLILGIGGDAKNDRWISGVIGLVLAIPFLLIYARIQTIFQGRDIFDILIILLGKIGGRFVAVIYVWYAFHLGAMVIRNFGEFVNVVVMPETPMFVLMVTIGAVAIMAVKLGIEVIGRTCAYLLPILVVIIIIVQFLGISEMKANHLKPFFSSTITSILDGAFSSFAFPFAESVVFLGVFFTLKTKKSPYRVYFYGVFLAGLLIIAITIRNILILGPLGTSLYFPSHVAVSRISIGEFLQRIEVSVAFVFGVAALIKISICLFVTAKGVAKVCNLNDYRSVVIQLGLLMVYFAQFIYKDIMTMSDWAFKIYPFYALPFQAILPVFIWIMAEIKKNKITAKKQIA</sequence>
<dbReference type="NCBIfam" id="TIGR00912">
    <property type="entry name" value="2A0309"/>
    <property type="match status" value="1"/>
</dbReference>
<feature type="transmembrane region" description="Helical" evidence="8">
    <location>
        <begin position="141"/>
        <end position="159"/>
    </location>
</feature>
<keyword evidence="4" id="KW-0309">Germination</keyword>
<feature type="transmembrane region" description="Helical" evidence="8">
    <location>
        <begin position="179"/>
        <end position="202"/>
    </location>
</feature>
<gene>
    <name evidence="9" type="ORF">CTER_4877</name>
</gene>
<dbReference type="PANTHER" id="PTHR34975">
    <property type="entry name" value="SPORE GERMINATION PROTEIN A2"/>
    <property type="match status" value="1"/>
</dbReference>
<proteinExistence type="inferred from homology"/>
<dbReference type="EMBL" id="AORV01000065">
    <property type="protein sequence ID" value="EMS69780.1"/>
    <property type="molecule type" value="Genomic_DNA"/>
</dbReference>
<evidence type="ECO:0000256" key="1">
    <source>
        <dbReference type="ARBA" id="ARBA00004141"/>
    </source>
</evidence>
<feature type="transmembrane region" description="Helical" evidence="8">
    <location>
        <begin position="265"/>
        <end position="287"/>
    </location>
</feature>
<dbReference type="eggNOG" id="COG0531">
    <property type="taxonomic scope" value="Bacteria"/>
</dbReference>
<dbReference type="PATRIC" id="fig|1195236.3.peg.5065"/>
<comment type="similarity">
    <text evidence="2">Belongs to the amino acid-polyamine-organocation (APC) superfamily. Spore germination protein (SGP) (TC 2.A.3.9) family.</text>
</comment>
<evidence type="ECO:0000256" key="8">
    <source>
        <dbReference type="SAM" id="Phobius"/>
    </source>
</evidence>
<dbReference type="STRING" id="1195236.CTER_4877"/>
<evidence type="ECO:0000313" key="10">
    <source>
        <dbReference type="Proteomes" id="UP000014155"/>
    </source>
</evidence>
<dbReference type="Proteomes" id="UP000014155">
    <property type="component" value="Unassembled WGS sequence"/>
</dbReference>
<feature type="transmembrane region" description="Helical" evidence="8">
    <location>
        <begin position="12"/>
        <end position="30"/>
    </location>
</feature>
<dbReference type="AlphaFoldDB" id="S0FFK7"/>
<evidence type="ECO:0000256" key="2">
    <source>
        <dbReference type="ARBA" id="ARBA00007998"/>
    </source>
</evidence>
<evidence type="ECO:0000256" key="7">
    <source>
        <dbReference type="ARBA" id="ARBA00023136"/>
    </source>
</evidence>
<evidence type="ECO:0000313" key="9">
    <source>
        <dbReference type="EMBL" id="EMS69780.1"/>
    </source>
</evidence>
<evidence type="ECO:0000256" key="5">
    <source>
        <dbReference type="ARBA" id="ARBA00022692"/>
    </source>
</evidence>
<feature type="transmembrane region" description="Helical" evidence="8">
    <location>
        <begin position="214"/>
        <end position="245"/>
    </location>
</feature>
<accession>S0FFK7</accession>
<feature type="transmembrane region" description="Helical" evidence="8">
    <location>
        <begin position="69"/>
        <end position="91"/>
    </location>
</feature>
<evidence type="ECO:0000256" key="3">
    <source>
        <dbReference type="ARBA" id="ARBA00022448"/>
    </source>
</evidence>
<feature type="transmembrane region" description="Helical" evidence="8">
    <location>
        <begin position="115"/>
        <end position="134"/>
    </location>
</feature>
<dbReference type="Pfam" id="PF03845">
    <property type="entry name" value="Spore_permease"/>
    <property type="match status" value="1"/>
</dbReference>
<keyword evidence="6 8" id="KW-1133">Transmembrane helix</keyword>
<dbReference type="RefSeq" id="WP_004630147.1">
    <property type="nucleotide sequence ID" value="NZ_AORV01000065.1"/>
</dbReference>
<organism evidence="9 10">
    <name type="scientific">Ruminiclostridium cellobioparum subsp. termitidis CT1112</name>
    <dbReference type="NCBI Taxonomy" id="1195236"/>
    <lineage>
        <taxon>Bacteria</taxon>
        <taxon>Bacillati</taxon>
        <taxon>Bacillota</taxon>
        <taxon>Clostridia</taxon>
        <taxon>Eubacteriales</taxon>
        <taxon>Oscillospiraceae</taxon>
        <taxon>Ruminiclostridium</taxon>
    </lineage>
</organism>
<dbReference type="GO" id="GO:0009847">
    <property type="term" value="P:spore germination"/>
    <property type="evidence" value="ECO:0007669"/>
    <property type="project" value="InterPro"/>
</dbReference>
<dbReference type="PANTHER" id="PTHR34975:SF2">
    <property type="entry name" value="SPORE GERMINATION PROTEIN A2"/>
    <property type="match status" value="1"/>
</dbReference>
<name>S0FFK7_RUMCE</name>
<reference evidence="9 10" key="1">
    <citation type="journal article" date="2013" name="Genome Announc.">
        <title>Draft Genome Sequence of the Cellulolytic, Mesophilic, Anaerobic Bacterium Clostridium termitidis Strain CT1112 (DSM 5398).</title>
        <authorList>
            <person name="Lal S."/>
            <person name="Ramachandran U."/>
            <person name="Zhang X."/>
            <person name="Munir R."/>
            <person name="Sparling R."/>
            <person name="Levin D.B."/>
        </authorList>
    </citation>
    <scope>NUCLEOTIDE SEQUENCE [LARGE SCALE GENOMIC DNA]</scope>
    <source>
        <strain evidence="9 10">CT1112</strain>
    </source>
</reference>
<comment type="caution">
    <text evidence="9">The sequence shown here is derived from an EMBL/GenBank/DDBJ whole genome shotgun (WGS) entry which is preliminary data.</text>
</comment>
<feature type="transmembrane region" description="Helical" evidence="8">
    <location>
        <begin position="299"/>
        <end position="318"/>
    </location>
</feature>
<feature type="transmembrane region" description="Helical" evidence="8">
    <location>
        <begin position="36"/>
        <end position="57"/>
    </location>
</feature>
<evidence type="ECO:0000256" key="4">
    <source>
        <dbReference type="ARBA" id="ARBA00022544"/>
    </source>
</evidence>
<dbReference type="InterPro" id="IPR004761">
    <property type="entry name" value="Spore_GerAB"/>
</dbReference>
<keyword evidence="10" id="KW-1185">Reference proteome</keyword>
<keyword evidence="7 8" id="KW-0472">Membrane</keyword>
<keyword evidence="5 8" id="KW-0812">Transmembrane</keyword>
<feature type="transmembrane region" description="Helical" evidence="8">
    <location>
        <begin position="330"/>
        <end position="351"/>
    </location>
</feature>
<comment type="subcellular location">
    <subcellularLocation>
        <location evidence="1">Membrane</location>
        <topology evidence="1">Multi-pass membrane protein</topology>
    </subcellularLocation>
</comment>
<dbReference type="GO" id="GO:0016020">
    <property type="term" value="C:membrane"/>
    <property type="evidence" value="ECO:0007669"/>
    <property type="project" value="UniProtKB-SubCell"/>
</dbReference>
<keyword evidence="3" id="KW-0813">Transport</keyword>
<evidence type="ECO:0000256" key="6">
    <source>
        <dbReference type="ARBA" id="ARBA00022989"/>
    </source>
</evidence>
<protein>
    <submittedName>
        <fullName evidence="9">Spore germination protein (Amino acid permease)</fullName>
    </submittedName>
</protein>